<comment type="caution">
    <text evidence="3">The sequence shown here is derived from an EMBL/GenBank/DDBJ whole genome shotgun (WGS) entry which is preliminary data.</text>
</comment>
<feature type="transmembrane region" description="Helical" evidence="1">
    <location>
        <begin position="58"/>
        <end position="77"/>
    </location>
</feature>
<organism evidence="3 4">
    <name type="scientific">Psychrobacillus soli</name>
    <dbReference type="NCBI Taxonomy" id="1543965"/>
    <lineage>
        <taxon>Bacteria</taxon>
        <taxon>Bacillati</taxon>
        <taxon>Bacillota</taxon>
        <taxon>Bacilli</taxon>
        <taxon>Bacillales</taxon>
        <taxon>Bacillaceae</taxon>
        <taxon>Psychrobacillus</taxon>
    </lineage>
</organism>
<feature type="transmembrane region" description="Helical" evidence="1">
    <location>
        <begin position="110"/>
        <end position="131"/>
    </location>
</feature>
<keyword evidence="1" id="KW-0812">Transmembrane</keyword>
<evidence type="ECO:0000313" key="3">
    <source>
        <dbReference type="EMBL" id="TQR10148.1"/>
    </source>
</evidence>
<accession>A0A544SY70</accession>
<keyword evidence="1" id="KW-1133">Transmembrane helix</keyword>
<dbReference type="InterPro" id="IPR006976">
    <property type="entry name" value="VanZ-like"/>
</dbReference>
<protein>
    <submittedName>
        <fullName evidence="3">VanZ family protein</fullName>
    </submittedName>
</protein>
<feature type="domain" description="VanZ-like" evidence="2">
    <location>
        <begin position="49"/>
        <end position="129"/>
    </location>
</feature>
<dbReference type="RefSeq" id="WP_142608259.1">
    <property type="nucleotide sequence ID" value="NZ_VDGG01000036.1"/>
</dbReference>
<name>A0A544SY70_9BACI</name>
<dbReference type="Proteomes" id="UP000318937">
    <property type="component" value="Unassembled WGS sequence"/>
</dbReference>
<evidence type="ECO:0000256" key="1">
    <source>
        <dbReference type="SAM" id="Phobius"/>
    </source>
</evidence>
<reference evidence="3 4" key="1">
    <citation type="submission" date="2019-05" db="EMBL/GenBank/DDBJ databases">
        <title>Psychrobacillus vulpis sp. nov., a new species isolated from feces of a red fox that inhabits in The Tablas de Daimiel Natural Park, Albacete, Spain.</title>
        <authorList>
            <person name="Rodriguez M."/>
            <person name="Reina J.C."/>
            <person name="Bejar V."/>
            <person name="Llamas I."/>
        </authorList>
    </citation>
    <scope>NUCLEOTIDE SEQUENCE [LARGE SCALE GENOMIC DNA]</scope>
    <source>
        <strain evidence="3 4">NHI-2</strain>
    </source>
</reference>
<dbReference type="OrthoDB" id="2659829at2"/>
<dbReference type="EMBL" id="VDGG01000036">
    <property type="protein sequence ID" value="TQR10148.1"/>
    <property type="molecule type" value="Genomic_DNA"/>
</dbReference>
<keyword evidence="1" id="KW-0472">Membrane</keyword>
<sequence>MMYPLLTILWSAWILVATTTSDPYIFLYDQVVQFSFEPSPNYLDLLITSDIALTSEFYIIQKTGHMLTFALLYTLYFRWWKRKGFALLVTGVYAAFTEILQLYFNRNGRLFDVGIDFLGIMVAFFVWAFVVKQNGRGRRTFLEGE</sequence>
<proteinExistence type="predicted"/>
<dbReference type="NCBIfam" id="NF037970">
    <property type="entry name" value="vanZ_1"/>
    <property type="match status" value="1"/>
</dbReference>
<feature type="transmembrane region" description="Helical" evidence="1">
    <location>
        <begin position="84"/>
        <end position="104"/>
    </location>
</feature>
<keyword evidence="4" id="KW-1185">Reference proteome</keyword>
<dbReference type="Pfam" id="PF04892">
    <property type="entry name" value="VanZ"/>
    <property type="match status" value="1"/>
</dbReference>
<dbReference type="AlphaFoldDB" id="A0A544SY70"/>
<evidence type="ECO:0000259" key="2">
    <source>
        <dbReference type="Pfam" id="PF04892"/>
    </source>
</evidence>
<evidence type="ECO:0000313" key="4">
    <source>
        <dbReference type="Proteomes" id="UP000318937"/>
    </source>
</evidence>
<gene>
    <name evidence="3" type="ORF">FG383_15285</name>
</gene>